<sequence length="356" mass="39737">MKVAVIGAGGIADCHIHGYQKLSDVEVVAVSDHNVNRARQKADECGAYHAFNHYEDILELDEVEAVSICTWNNSHAEIAIQALKAGKHVLVEKPLCVNLEEAARIEQAVKESRKILQVGFVRRHGTNAKVLKRFIDNGELGEIYYGKATCTRRIGNPGGWFADKLRAGGGPVMDLGVHMIDLCWYLMGRPKLTSVVGNTYHKLGNRSNIEHLSFYQTADYDPNVNSVEDMANAMLRFDNGASLLVDVSFSLHQKENQLAACLYGDKGGAELEPELHIITEKHNTILNITPQIDHPSFDFENAFNNEIAHFVKSCRYEEAPISPVSDGVEVMKMLVGIYESARQRREIRFDKQEVMG</sequence>
<proteinExistence type="inferred from homology"/>
<dbReference type="EMBL" id="JBHLTP010000013">
    <property type="protein sequence ID" value="MFC0525357.1"/>
    <property type="molecule type" value="Genomic_DNA"/>
</dbReference>
<dbReference type="Gene3D" id="3.30.360.10">
    <property type="entry name" value="Dihydrodipicolinate Reductase, domain 2"/>
    <property type="match status" value="1"/>
</dbReference>
<dbReference type="InterPro" id="IPR036291">
    <property type="entry name" value="NAD(P)-bd_dom_sf"/>
</dbReference>
<dbReference type="SUPFAM" id="SSF55347">
    <property type="entry name" value="Glyceraldehyde-3-phosphate dehydrogenase-like, C-terminal domain"/>
    <property type="match status" value="1"/>
</dbReference>
<dbReference type="Pfam" id="PF02894">
    <property type="entry name" value="GFO_IDH_MocA_C"/>
    <property type="match status" value="1"/>
</dbReference>
<feature type="domain" description="Gfo/Idh/MocA-like oxidoreductase C-terminal" evidence="3">
    <location>
        <begin position="132"/>
        <end position="347"/>
    </location>
</feature>
<dbReference type="PANTHER" id="PTHR43249">
    <property type="entry name" value="UDP-N-ACETYL-2-AMINO-2-DEOXY-D-GLUCURONATE OXIDASE"/>
    <property type="match status" value="1"/>
</dbReference>
<dbReference type="InterPro" id="IPR000683">
    <property type="entry name" value="Gfo/Idh/MocA-like_OxRdtase_N"/>
</dbReference>
<dbReference type="PANTHER" id="PTHR43249:SF1">
    <property type="entry name" value="D-GLUCOSIDE 3-DEHYDROGENASE"/>
    <property type="match status" value="1"/>
</dbReference>
<dbReference type="Pfam" id="PF01408">
    <property type="entry name" value="GFO_IDH_MocA"/>
    <property type="match status" value="1"/>
</dbReference>
<evidence type="ECO:0000256" key="1">
    <source>
        <dbReference type="ARBA" id="ARBA00010928"/>
    </source>
</evidence>
<reference evidence="4 5" key="1">
    <citation type="submission" date="2024-09" db="EMBL/GenBank/DDBJ databases">
        <authorList>
            <person name="Sun Q."/>
            <person name="Mori K."/>
        </authorList>
    </citation>
    <scope>NUCLEOTIDE SEQUENCE [LARGE SCALE GENOMIC DNA]</scope>
    <source>
        <strain evidence="4 5">NCAIM B.02529</strain>
    </source>
</reference>
<evidence type="ECO:0000259" key="2">
    <source>
        <dbReference type="Pfam" id="PF01408"/>
    </source>
</evidence>
<dbReference type="SUPFAM" id="SSF51735">
    <property type="entry name" value="NAD(P)-binding Rossmann-fold domains"/>
    <property type="match status" value="1"/>
</dbReference>
<accession>A0ABV6LSG8</accession>
<dbReference type="Proteomes" id="UP001589836">
    <property type="component" value="Unassembled WGS sequence"/>
</dbReference>
<dbReference type="InterPro" id="IPR052515">
    <property type="entry name" value="Gfo/Idh/MocA_Oxidoreductase"/>
</dbReference>
<organism evidence="4 5">
    <name type="scientific">Pontibacillus salicampi</name>
    <dbReference type="NCBI Taxonomy" id="1449801"/>
    <lineage>
        <taxon>Bacteria</taxon>
        <taxon>Bacillati</taxon>
        <taxon>Bacillota</taxon>
        <taxon>Bacilli</taxon>
        <taxon>Bacillales</taxon>
        <taxon>Bacillaceae</taxon>
        <taxon>Pontibacillus</taxon>
    </lineage>
</organism>
<evidence type="ECO:0000313" key="4">
    <source>
        <dbReference type="EMBL" id="MFC0525357.1"/>
    </source>
</evidence>
<dbReference type="Gene3D" id="3.40.50.720">
    <property type="entry name" value="NAD(P)-binding Rossmann-like Domain"/>
    <property type="match status" value="1"/>
</dbReference>
<dbReference type="RefSeq" id="WP_377350535.1">
    <property type="nucleotide sequence ID" value="NZ_JBHLTP010000013.1"/>
</dbReference>
<comment type="caution">
    <text evidence="4">The sequence shown here is derived from an EMBL/GenBank/DDBJ whole genome shotgun (WGS) entry which is preliminary data.</text>
</comment>
<comment type="similarity">
    <text evidence="1">Belongs to the Gfo/Idh/MocA family.</text>
</comment>
<evidence type="ECO:0000313" key="5">
    <source>
        <dbReference type="Proteomes" id="UP001589836"/>
    </source>
</evidence>
<feature type="domain" description="Gfo/Idh/MocA-like oxidoreductase N-terminal" evidence="2">
    <location>
        <begin position="1"/>
        <end position="120"/>
    </location>
</feature>
<protein>
    <submittedName>
        <fullName evidence="4">Gfo/Idh/MocA family protein</fullName>
    </submittedName>
</protein>
<gene>
    <name evidence="4" type="ORF">ACFFGV_17375</name>
</gene>
<keyword evidence="5" id="KW-1185">Reference proteome</keyword>
<evidence type="ECO:0000259" key="3">
    <source>
        <dbReference type="Pfam" id="PF02894"/>
    </source>
</evidence>
<name>A0ABV6LSG8_9BACI</name>
<dbReference type="InterPro" id="IPR004104">
    <property type="entry name" value="Gfo/Idh/MocA-like_OxRdtase_C"/>
</dbReference>